<feature type="signal peptide" evidence="20">
    <location>
        <begin position="1"/>
        <end position="25"/>
    </location>
</feature>
<feature type="binding site" evidence="17">
    <location>
        <position position="137"/>
    </location>
    <ligand>
        <name>Ca(2+)</name>
        <dbReference type="ChEBI" id="CHEBI:29108"/>
        <label>1</label>
    </ligand>
</feature>
<comment type="caution">
    <text evidence="22">The sequence shown here is derived from an EMBL/GenBank/DDBJ whole genome shotgun (WGS) entry which is preliminary data.</text>
</comment>
<reference evidence="22 23" key="1">
    <citation type="submission" date="2016-09" db="EMBL/GenBank/DDBJ databases">
        <title>The draft genome of Dichanthelium oligosanthes: A C3 panicoid grass species.</title>
        <authorList>
            <person name="Studer A.J."/>
            <person name="Schnable J.C."/>
            <person name="Brutnell T.P."/>
        </authorList>
    </citation>
    <scope>NUCLEOTIDE SEQUENCE [LARGE SCALE GENOMIC DNA]</scope>
    <source>
        <strain evidence="23">cv. Kellogg 1175</strain>
        <tissue evidence="22">Leaf</tissue>
    </source>
</reference>
<dbReference type="GO" id="GO:0020037">
    <property type="term" value="F:heme binding"/>
    <property type="evidence" value="ECO:0007669"/>
    <property type="project" value="UniProtKB-UniRule"/>
</dbReference>
<feature type="binding site" evidence="17">
    <location>
        <position position="133"/>
    </location>
    <ligand>
        <name>Ca(2+)</name>
        <dbReference type="ChEBI" id="CHEBI:29108"/>
        <label>1</label>
    </ligand>
</feature>
<dbReference type="InterPro" id="IPR019794">
    <property type="entry name" value="Peroxidases_AS"/>
</dbReference>
<keyword evidence="10 20" id="KW-0560">Oxidoreductase</keyword>
<keyword evidence="12 19" id="KW-1015">Disulfide bond</keyword>
<feature type="binding site" evidence="17">
    <location>
        <position position="308"/>
    </location>
    <ligand>
        <name>Ca(2+)</name>
        <dbReference type="ChEBI" id="CHEBI:29108"/>
        <label>2</label>
    </ligand>
</feature>
<evidence type="ECO:0000313" key="23">
    <source>
        <dbReference type="Proteomes" id="UP000095767"/>
    </source>
</evidence>
<comment type="cofactor">
    <cofactor evidence="17 20">
        <name>heme b</name>
        <dbReference type="ChEBI" id="CHEBI:60344"/>
    </cofactor>
    <text evidence="17 20">Binds 1 heme b (iron(II)-protoporphyrin IX) group per subunit.</text>
</comment>
<dbReference type="InterPro" id="IPR033905">
    <property type="entry name" value="Secretory_peroxidase"/>
</dbReference>
<comment type="similarity">
    <text evidence="3">Belongs to the peroxidase family. Ascorbate peroxidase subfamily.</text>
</comment>
<dbReference type="GO" id="GO:0140825">
    <property type="term" value="F:lactoperoxidase activity"/>
    <property type="evidence" value="ECO:0007669"/>
    <property type="project" value="UniProtKB-EC"/>
</dbReference>
<feature type="binding site" evidence="17">
    <location>
        <position position="300"/>
    </location>
    <ligand>
        <name>Ca(2+)</name>
        <dbReference type="ChEBI" id="CHEBI:29108"/>
        <label>2</label>
    </ligand>
</feature>
<dbReference type="CDD" id="cd00693">
    <property type="entry name" value="secretory_peroxidase"/>
    <property type="match status" value="1"/>
</dbReference>
<evidence type="ECO:0000256" key="6">
    <source>
        <dbReference type="ARBA" id="ARBA00022559"/>
    </source>
</evidence>
<dbReference type="GO" id="GO:0006979">
    <property type="term" value="P:response to oxidative stress"/>
    <property type="evidence" value="ECO:0007669"/>
    <property type="project" value="UniProtKB-UniRule"/>
</dbReference>
<keyword evidence="23" id="KW-1185">Reference proteome</keyword>
<evidence type="ECO:0000256" key="11">
    <source>
        <dbReference type="ARBA" id="ARBA00023004"/>
    </source>
</evidence>
<dbReference type="EMBL" id="LWDX02044304">
    <property type="protein sequence ID" value="OEL22861.1"/>
    <property type="molecule type" value="Genomic_DNA"/>
</dbReference>
<feature type="binding site" evidence="17">
    <location>
        <position position="151"/>
    </location>
    <ligand>
        <name>Ca(2+)</name>
        <dbReference type="ChEBI" id="CHEBI:29108"/>
        <label>1</label>
    </ligand>
</feature>
<evidence type="ECO:0000256" key="10">
    <source>
        <dbReference type="ARBA" id="ARBA00023002"/>
    </source>
</evidence>
<evidence type="ECO:0000259" key="21">
    <source>
        <dbReference type="PROSITE" id="PS50873"/>
    </source>
</evidence>
<comment type="similarity">
    <text evidence="20">Belongs to the peroxidase family. Classical plant (class III) peroxidase subfamily.</text>
</comment>
<dbReference type="FunFam" id="1.10.420.10:FF:000006">
    <property type="entry name" value="Peroxidase"/>
    <property type="match status" value="1"/>
</dbReference>
<dbReference type="Proteomes" id="UP000095767">
    <property type="component" value="Unassembled WGS sequence"/>
</dbReference>
<feature type="binding site" evidence="17">
    <location>
        <position position="131"/>
    </location>
    <ligand>
        <name>Ca(2+)</name>
        <dbReference type="ChEBI" id="CHEBI:29108"/>
        <label>1</label>
    </ligand>
</feature>
<dbReference type="Gene3D" id="1.10.520.10">
    <property type="match status" value="1"/>
</dbReference>
<dbReference type="InterPro" id="IPR010255">
    <property type="entry name" value="Haem_peroxidase_sf"/>
</dbReference>
<keyword evidence="5 20" id="KW-0964">Secreted</keyword>
<keyword evidence="20" id="KW-0732">Signal</keyword>
<evidence type="ECO:0000256" key="9">
    <source>
        <dbReference type="ARBA" id="ARBA00022837"/>
    </source>
</evidence>
<comment type="catalytic activity">
    <reaction evidence="1 20">
        <text>2 a phenolic donor + H2O2 = 2 a phenolic radical donor + 2 H2O</text>
        <dbReference type="Rhea" id="RHEA:56136"/>
        <dbReference type="ChEBI" id="CHEBI:15377"/>
        <dbReference type="ChEBI" id="CHEBI:16240"/>
        <dbReference type="ChEBI" id="CHEBI:139520"/>
        <dbReference type="ChEBI" id="CHEBI:139521"/>
        <dbReference type="EC" id="1.11.1.7"/>
    </reaction>
</comment>
<dbReference type="PROSITE" id="PS50873">
    <property type="entry name" value="PEROXIDASE_4"/>
    <property type="match status" value="1"/>
</dbReference>
<feature type="site" description="Transition state stabilizer" evidence="18">
    <location>
        <position position="123"/>
    </location>
</feature>
<dbReference type="Gene3D" id="1.10.420.10">
    <property type="entry name" value="Peroxidase, domain 2"/>
    <property type="match status" value="1"/>
</dbReference>
<evidence type="ECO:0000256" key="5">
    <source>
        <dbReference type="ARBA" id="ARBA00022525"/>
    </source>
</evidence>
<dbReference type="PRINTS" id="PR00461">
    <property type="entry name" value="PLPEROXIDASE"/>
</dbReference>
<comment type="function">
    <text evidence="20">Removal of H(2)O(2), oxidation of toxic reductants, biosynthesis and degradation of lignin, suberization, auxin catabolism, response to environmental stresses such as wounding, pathogen attack and oxidative stress.</text>
</comment>
<evidence type="ECO:0000256" key="1">
    <source>
        <dbReference type="ARBA" id="ARBA00000189"/>
    </source>
</evidence>
<feature type="binding site" evidence="17">
    <location>
        <position position="128"/>
    </location>
    <ligand>
        <name>Ca(2+)</name>
        <dbReference type="ChEBI" id="CHEBI:29108"/>
        <label>1</label>
    </ligand>
</feature>
<keyword evidence="11 17" id="KW-0408">Iron</keyword>
<dbReference type="InterPro" id="IPR019793">
    <property type="entry name" value="Peroxidases_heam-ligand_BS"/>
</dbReference>
<dbReference type="GO" id="GO:0042744">
    <property type="term" value="P:hydrogen peroxide catabolic process"/>
    <property type="evidence" value="ECO:0007669"/>
    <property type="project" value="UniProtKB-KW"/>
</dbReference>
<feature type="binding site" evidence="17">
    <location>
        <position position="135"/>
    </location>
    <ligand>
        <name>Ca(2+)</name>
        <dbReference type="ChEBI" id="CHEBI:29108"/>
        <label>1</label>
    </ligand>
</feature>
<keyword evidence="7 20" id="KW-0349">Heme</keyword>
<evidence type="ECO:0000256" key="20">
    <source>
        <dbReference type="RuleBase" id="RU362060"/>
    </source>
</evidence>
<dbReference type="PROSITE" id="PS00436">
    <property type="entry name" value="PEROXIDASE_2"/>
    <property type="match status" value="1"/>
</dbReference>
<evidence type="ECO:0000256" key="16">
    <source>
        <dbReference type="PIRSR" id="PIRSR600823-2"/>
    </source>
</evidence>
<dbReference type="AlphaFoldDB" id="A0A1E5VCM2"/>
<feature type="domain" description="Plant heme peroxidase family profile" evidence="21">
    <location>
        <begin position="71"/>
        <end position="382"/>
    </location>
</feature>
<gene>
    <name evidence="22" type="ORF">BAE44_0016120</name>
</gene>
<feature type="binding site" evidence="16">
    <location>
        <position position="228"/>
    </location>
    <ligand>
        <name>substrate</name>
    </ligand>
</feature>
<protein>
    <recommendedName>
        <fullName evidence="4 20">Peroxidase</fullName>
        <ecNumber evidence="4 20">1.11.1.7</ecNumber>
    </recommendedName>
</protein>
<dbReference type="OrthoDB" id="628024at2759"/>
<keyword evidence="6 20" id="KW-0575">Peroxidase</keyword>
<sequence length="388" mass="41026">MAAAATHKLAALVTLLALLVGPSAGSSGSACFVGWRLPSLVGSVVCGLLGRPYTRSSPSPAAPTTGVVVPELSVGYYNNPNNRASYCPGAEAAVRKVVEDAINNNKYNPFGDGGRGIGAGLIRLFFHDAFVRGCDGSVLLNTTATGNRDTERTGPPNENSLRGFDLIDAAKEATKAACGGNKVSCADILAFAARDASDILSNGRIKFDMPAGRYDGRESFAGETNKLPGPDSSLQQVEKSFADQGLNRTDMVTLSAAHSIGQARCGFFTGRLPAMDTGYARGLNGTCNGTASPDIRVNQDNVTAYVLDNQYYKNIDNKFVLFGSDAALSSSETIDQVSQNVANASKWENDFAVAMVKMGKIGVKTSLIKDVTEIRELCWRVNDKNKKA</sequence>
<evidence type="ECO:0000256" key="2">
    <source>
        <dbReference type="ARBA" id="ARBA00004613"/>
    </source>
</evidence>
<feature type="disulfide bond" evidence="19">
    <location>
        <begin position="265"/>
        <end position="287"/>
    </location>
</feature>
<evidence type="ECO:0000256" key="14">
    <source>
        <dbReference type="ARBA" id="ARBA00023324"/>
    </source>
</evidence>
<keyword evidence="8 17" id="KW-0479">Metal-binding</keyword>
<dbReference type="InterPro" id="IPR002016">
    <property type="entry name" value="Haem_peroxidase"/>
</dbReference>
<evidence type="ECO:0000256" key="13">
    <source>
        <dbReference type="ARBA" id="ARBA00023180"/>
    </source>
</evidence>
<dbReference type="GO" id="GO:0046872">
    <property type="term" value="F:metal ion binding"/>
    <property type="evidence" value="ECO:0007669"/>
    <property type="project" value="UniProtKB-UniRule"/>
</dbReference>
<keyword evidence="14 20" id="KW-0376">Hydrogen peroxide</keyword>
<feature type="active site" description="Proton acceptor" evidence="15">
    <location>
        <position position="127"/>
    </location>
</feature>
<evidence type="ECO:0000256" key="15">
    <source>
        <dbReference type="PIRSR" id="PIRSR600823-1"/>
    </source>
</evidence>
<evidence type="ECO:0000256" key="12">
    <source>
        <dbReference type="ARBA" id="ARBA00023157"/>
    </source>
</evidence>
<evidence type="ECO:0000256" key="18">
    <source>
        <dbReference type="PIRSR" id="PIRSR600823-4"/>
    </source>
</evidence>
<feature type="binding site" description="axial binding residue" evidence="17">
    <location>
        <position position="258"/>
    </location>
    <ligand>
        <name>heme b</name>
        <dbReference type="ChEBI" id="CHEBI:60344"/>
    </ligand>
    <ligandPart>
        <name>Fe</name>
        <dbReference type="ChEBI" id="CHEBI:18248"/>
    </ligandPart>
</feature>
<proteinExistence type="inferred from homology"/>
<organism evidence="22 23">
    <name type="scientific">Dichanthelium oligosanthes</name>
    <dbReference type="NCBI Taxonomy" id="888268"/>
    <lineage>
        <taxon>Eukaryota</taxon>
        <taxon>Viridiplantae</taxon>
        <taxon>Streptophyta</taxon>
        <taxon>Embryophyta</taxon>
        <taxon>Tracheophyta</taxon>
        <taxon>Spermatophyta</taxon>
        <taxon>Magnoliopsida</taxon>
        <taxon>Liliopsida</taxon>
        <taxon>Poales</taxon>
        <taxon>Poaceae</taxon>
        <taxon>PACMAD clade</taxon>
        <taxon>Panicoideae</taxon>
        <taxon>Panicodae</taxon>
        <taxon>Paniceae</taxon>
        <taxon>Dichantheliinae</taxon>
        <taxon>Dichanthelium</taxon>
    </lineage>
</organism>
<dbReference type="PANTHER" id="PTHR31235">
    <property type="entry name" value="PEROXIDASE 25-RELATED"/>
    <property type="match status" value="1"/>
</dbReference>
<feature type="disulfide bond" evidence="19">
    <location>
        <begin position="185"/>
        <end position="378"/>
    </location>
</feature>
<dbReference type="Pfam" id="PF00141">
    <property type="entry name" value="peroxidase"/>
    <property type="match status" value="1"/>
</dbReference>
<dbReference type="EC" id="1.11.1.7" evidence="4 20"/>
<feature type="disulfide bond" evidence="19">
    <location>
        <begin position="87"/>
        <end position="178"/>
    </location>
</feature>
<evidence type="ECO:0000256" key="19">
    <source>
        <dbReference type="PIRSR" id="PIRSR600823-5"/>
    </source>
</evidence>
<feature type="binding site" evidence="17">
    <location>
        <position position="303"/>
    </location>
    <ligand>
        <name>Ca(2+)</name>
        <dbReference type="ChEBI" id="CHEBI:29108"/>
        <label>2</label>
    </ligand>
</feature>
<evidence type="ECO:0000256" key="7">
    <source>
        <dbReference type="ARBA" id="ARBA00022617"/>
    </source>
</evidence>
<name>A0A1E5VCM2_9POAL</name>
<keyword evidence="13" id="KW-0325">Glycoprotein</keyword>
<comment type="cofactor">
    <cofactor evidence="17 20">
        <name>Ca(2+)</name>
        <dbReference type="ChEBI" id="CHEBI:29108"/>
    </cofactor>
    <text evidence="17 20">Binds 2 calcium ions per subunit.</text>
</comment>
<evidence type="ECO:0000256" key="17">
    <source>
        <dbReference type="PIRSR" id="PIRSR600823-3"/>
    </source>
</evidence>
<dbReference type="InterPro" id="IPR000823">
    <property type="entry name" value="Peroxidase_pln"/>
</dbReference>
<evidence type="ECO:0000313" key="22">
    <source>
        <dbReference type="EMBL" id="OEL22861.1"/>
    </source>
</evidence>
<dbReference type="PROSITE" id="PS00435">
    <property type="entry name" value="PEROXIDASE_1"/>
    <property type="match status" value="1"/>
</dbReference>
<dbReference type="GO" id="GO:0005576">
    <property type="term" value="C:extracellular region"/>
    <property type="evidence" value="ECO:0007669"/>
    <property type="project" value="UniProtKB-SubCell"/>
</dbReference>
<comment type="subcellular location">
    <subcellularLocation>
        <location evidence="2 20">Secreted</location>
    </subcellularLocation>
</comment>
<dbReference type="PRINTS" id="PR00458">
    <property type="entry name" value="PEROXIDASE"/>
</dbReference>
<dbReference type="SUPFAM" id="SSF48113">
    <property type="entry name" value="Heme-dependent peroxidases"/>
    <property type="match status" value="1"/>
</dbReference>
<evidence type="ECO:0000256" key="3">
    <source>
        <dbReference type="ARBA" id="ARBA00006873"/>
    </source>
</evidence>
<keyword evidence="9 17" id="KW-0106">Calcium</keyword>
<evidence type="ECO:0000256" key="4">
    <source>
        <dbReference type="ARBA" id="ARBA00012313"/>
    </source>
</evidence>
<accession>A0A1E5VCM2</accession>
<feature type="chain" id="PRO_5009028235" description="Peroxidase" evidence="20">
    <location>
        <begin position="26"/>
        <end position="388"/>
    </location>
</feature>
<evidence type="ECO:0000256" key="8">
    <source>
        <dbReference type="ARBA" id="ARBA00022723"/>
    </source>
</evidence>